<proteinExistence type="predicted"/>
<dbReference type="PROSITE" id="PS50097">
    <property type="entry name" value="BTB"/>
    <property type="match status" value="1"/>
</dbReference>
<dbReference type="InterPro" id="IPR000210">
    <property type="entry name" value="BTB/POZ_dom"/>
</dbReference>
<gene>
    <name evidence="2" type="ORF">R3P38DRAFT_3039976</name>
</gene>
<dbReference type="SUPFAM" id="SSF54695">
    <property type="entry name" value="POZ domain"/>
    <property type="match status" value="1"/>
</dbReference>
<evidence type="ECO:0000259" key="1">
    <source>
        <dbReference type="PROSITE" id="PS50097"/>
    </source>
</evidence>
<feature type="domain" description="BTB" evidence="1">
    <location>
        <begin position="13"/>
        <end position="87"/>
    </location>
</feature>
<dbReference type="EMBL" id="JAWWNJ010000077">
    <property type="protein sequence ID" value="KAK7005852.1"/>
    <property type="molecule type" value="Genomic_DNA"/>
</dbReference>
<dbReference type="Proteomes" id="UP001362999">
    <property type="component" value="Unassembled WGS sequence"/>
</dbReference>
<dbReference type="InterPro" id="IPR011333">
    <property type="entry name" value="SKP1/BTB/POZ_sf"/>
</dbReference>
<sequence length="334" mass="38355">MAQPTHDPHSYYEDGNIVLRAFSRSQNSHIVYCLHRSILVKHSPVFANMFTMPPPPTVAQYAGIPLVDMPDDADALGEFIRILYDSQYFSKLLIANDFTLKLLGPCQLANKYQADWIRDMTAEKLRQSWPDTLVGWLGLTEEEREQASRDVMGDFNGDWEPEWEDPAFQPRRLPEPVTSILLARECDVPSILPPAFLDLLRCLPEPDPIDPWLAVYDKKIESTLLPADDWHRLYRARERMGKWFSDYPYPPPSSSNETMTACKGPTSKNCEAAIYRTWLAMGQRMARCGDILQSNLPEEDTKGICLECLTKLNAEVGILQQQFWKKLIYFFSLD</sequence>
<evidence type="ECO:0000313" key="3">
    <source>
        <dbReference type="Proteomes" id="UP001362999"/>
    </source>
</evidence>
<keyword evidence="3" id="KW-1185">Reference proteome</keyword>
<comment type="caution">
    <text evidence="2">The sequence shown here is derived from an EMBL/GenBank/DDBJ whole genome shotgun (WGS) entry which is preliminary data.</text>
</comment>
<dbReference type="AlphaFoldDB" id="A0AAW0AAL0"/>
<protein>
    <recommendedName>
        <fullName evidence="1">BTB domain-containing protein</fullName>
    </recommendedName>
</protein>
<accession>A0AAW0AAL0</accession>
<dbReference type="Gene3D" id="3.30.710.10">
    <property type="entry name" value="Potassium Channel Kv1.1, Chain A"/>
    <property type="match status" value="1"/>
</dbReference>
<evidence type="ECO:0000313" key="2">
    <source>
        <dbReference type="EMBL" id="KAK7005852.1"/>
    </source>
</evidence>
<name>A0AAW0AAL0_9AGAR</name>
<organism evidence="2 3">
    <name type="scientific">Favolaschia claudopus</name>
    <dbReference type="NCBI Taxonomy" id="2862362"/>
    <lineage>
        <taxon>Eukaryota</taxon>
        <taxon>Fungi</taxon>
        <taxon>Dikarya</taxon>
        <taxon>Basidiomycota</taxon>
        <taxon>Agaricomycotina</taxon>
        <taxon>Agaricomycetes</taxon>
        <taxon>Agaricomycetidae</taxon>
        <taxon>Agaricales</taxon>
        <taxon>Marasmiineae</taxon>
        <taxon>Mycenaceae</taxon>
        <taxon>Favolaschia</taxon>
    </lineage>
</organism>
<reference evidence="2 3" key="1">
    <citation type="journal article" date="2024" name="J Genomics">
        <title>Draft genome sequencing and assembly of Favolaschia claudopus CIRM-BRFM 2984 isolated from oak limbs.</title>
        <authorList>
            <person name="Navarro D."/>
            <person name="Drula E."/>
            <person name="Chaduli D."/>
            <person name="Cazenave R."/>
            <person name="Ahrendt S."/>
            <person name="Wang J."/>
            <person name="Lipzen A."/>
            <person name="Daum C."/>
            <person name="Barry K."/>
            <person name="Grigoriev I.V."/>
            <person name="Favel A."/>
            <person name="Rosso M.N."/>
            <person name="Martin F."/>
        </authorList>
    </citation>
    <scope>NUCLEOTIDE SEQUENCE [LARGE SCALE GENOMIC DNA]</scope>
    <source>
        <strain evidence="2 3">CIRM-BRFM 2984</strain>
    </source>
</reference>